<name>A0A498HWK5_MALDO</name>
<dbReference type="Proteomes" id="UP000290289">
    <property type="component" value="Chromosome 15"/>
</dbReference>
<keyword evidence="3" id="KW-1185">Reference proteome</keyword>
<proteinExistence type="predicted"/>
<accession>A0A498HWK5</accession>
<dbReference type="EMBL" id="RDQH01000341">
    <property type="protein sequence ID" value="RXH75998.1"/>
    <property type="molecule type" value="Genomic_DNA"/>
</dbReference>
<feature type="region of interest" description="Disordered" evidence="1">
    <location>
        <begin position="1"/>
        <end position="45"/>
    </location>
</feature>
<sequence>MARRRRSRTPPNRDKCKRNPTEDGRSGNQGDGNSYKLPQPNSSKRMTQKYLQLLTSSNAKANYSATINSGINDKIGNNRSIQTPVIMLVVLVYLQLELKSCEVRKRK</sequence>
<protein>
    <submittedName>
        <fullName evidence="2">Uncharacterized protein</fullName>
    </submittedName>
</protein>
<comment type="caution">
    <text evidence="2">The sequence shown here is derived from an EMBL/GenBank/DDBJ whole genome shotgun (WGS) entry which is preliminary data.</text>
</comment>
<evidence type="ECO:0000313" key="2">
    <source>
        <dbReference type="EMBL" id="RXH75998.1"/>
    </source>
</evidence>
<dbReference type="AlphaFoldDB" id="A0A498HWK5"/>
<organism evidence="2 3">
    <name type="scientific">Malus domestica</name>
    <name type="common">Apple</name>
    <name type="synonym">Pyrus malus</name>
    <dbReference type="NCBI Taxonomy" id="3750"/>
    <lineage>
        <taxon>Eukaryota</taxon>
        <taxon>Viridiplantae</taxon>
        <taxon>Streptophyta</taxon>
        <taxon>Embryophyta</taxon>
        <taxon>Tracheophyta</taxon>
        <taxon>Spermatophyta</taxon>
        <taxon>Magnoliopsida</taxon>
        <taxon>eudicotyledons</taxon>
        <taxon>Gunneridae</taxon>
        <taxon>Pentapetalae</taxon>
        <taxon>rosids</taxon>
        <taxon>fabids</taxon>
        <taxon>Rosales</taxon>
        <taxon>Rosaceae</taxon>
        <taxon>Amygdaloideae</taxon>
        <taxon>Maleae</taxon>
        <taxon>Malus</taxon>
    </lineage>
</organism>
<gene>
    <name evidence="2" type="ORF">DVH24_042785</name>
</gene>
<feature type="compositionally biased region" description="Basic and acidic residues" evidence="1">
    <location>
        <begin position="11"/>
        <end position="25"/>
    </location>
</feature>
<reference evidence="2 3" key="1">
    <citation type="submission" date="2018-10" db="EMBL/GenBank/DDBJ databases">
        <title>A high-quality apple genome assembly.</title>
        <authorList>
            <person name="Hu J."/>
        </authorList>
    </citation>
    <scope>NUCLEOTIDE SEQUENCE [LARGE SCALE GENOMIC DNA]</scope>
    <source>
        <strain evidence="3">cv. HFTH1</strain>
        <tissue evidence="2">Young leaf</tissue>
    </source>
</reference>
<evidence type="ECO:0000256" key="1">
    <source>
        <dbReference type="SAM" id="MobiDB-lite"/>
    </source>
</evidence>
<evidence type="ECO:0000313" key="3">
    <source>
        <dbReference type="Proteomes" id="UP000290289"/>
    </source>
</evidence>